<proteinExistence type="predicted"/>
<organism evidence="1 2">
    <name type="scientific">Cuspidothrix issatschenkoi CHARLIE-1</name>
    <dbReference type="NCBI Taxonomy" id="2052836"/>
    <lineage>
        <taxon>Bacteria</taxon>
        <taxon>Bacillati</taxon>
        <taxon>Cyanobacteriota</taxon>
        <taxon>Cyanophyceae</taxon>
        <taxon>Nostocales</taxon>
        <taxon>Aphanizomenonaceae</taxon>
        <taxon>Cuspidothrix</taxon>
    </lineage>
</organism>
<comment type="caution">
    <text evidence="1">The sequence shown here is derived from an EMBL/GenBank/DDBJ whole genome shotgun (WGS) entry which is preliminary data.</text>
</comment>
<dbReference type="AlphaFoldDB" id="A0A2S6CXJ5"/>
<evidence type="ECO:0000313" key="2">
    <source>
        <dbReference type="Proteomes" id="UP000239589"/>
    </source>
</evidence>
<sequence length="306" mass="36022">MGVVRNKVIFCEGNLDLDVLNKVTENQSNSVTIVASGSKFSFSVFINAYFKKKNDENNEKQNKEENQKTANNYIIFRDRDFDIDPTSEIQLLQIDKLGNRAFLSHRTCIENYLLEPELIHQYWITQYAEKLENPTIFNWGHGNSPGVDKITQWVEDAARILRDYQAVRWALGNLCQLSASRKQLETKWTKKIPDSLDLSDCKNQALSLINEFKNTVAEVTIDKFEESLSKYLQLFNQQEFWQQEQYLIWFNGKDIYKAMQKISQDKKRPYNSSYISMYDYSKWAVNNIDINQYPDLIELRNKIEQL</sequence>
<gene>
    <name evidence="1" type="ORF">CUN59_04565</name>
</gene>
<accession>A0A2S6CXJ5</accession>
<dbReference type="EMBL" id="PGEM01000027">
    <property type="protein sequence ID" value="PPJ64476.1"/>
    <property type="molecule type" value="Genomic_DNA"/>
</dbReference>
<protein>
    <recommendedName>
        <fullName evidence="3">DUF4435 domain-containing protein</fullName>
    </recommendedName>
</protein>
<evidence type="ECO:0000313" key="1">
    <source>
        <dbReference type="EMBL" id="PPJ64476.1"/>
    </source>
</evidence>
<evidence type="ECO:0008006" key="3">
    <source>
        <dbReference type="Google" id="ProtNLM"/>
    </source>
</evidence>
<dbReference type="Proteomes" id="UP000239589">
    <property type="component" value="Unassembled WGS sequence"/>
</dbReference>
<keyword evidence="2" id="KW-1185">Reference proteome</keyword>
<dbReference type="OrthoDB" id="491156at2"/>
<name>A0A2S6CXJ5_9CYAN</name>
<reference evidence="1 2" key="1">
    <citation type="submission" date="2018-02" db="EMBL/GenBank/DDBJ databases">
        <title>Discovery of a pederin family compound in a non-symbiotic bloom-forming cyanobacterium.</title>
        <authorList>
            <person name="Kust A."/>
            <person name="Mares J."/>
            <person name="Jokela J."/>
            <person name="Urajova P."/>
            <person name="Hajek J."/>
            <person name="Saurav K."/>
            <person name="Voracova K."/>
            <person name="Fewer D.P."/>
            <person name="Haapaniemi E."/>
            <person name="Permi P."/>
            <person name="Rehakova K."/>
            <person name="Sivonen K."/>
            <person name="Hrouzek P."/>
        </authorList>
    </citation>
    <scope>NUCLEOTIDE SEQUENCE [LARGE SCALE GENOMIC DNA]</scope>
    <source>
        <strain evidence="1 2">CHARLIE-1</strain>
    </source>
</reference>